<evidence type="ECO:0000313" key="5">
    <source>
        <dbReference type="EMBL" id="EDO45088.1"/>
    </source>
</evidence>
<dbReference type="HOGENOM" id="CLU_1733655_0_0_1"/>
<accession>A7RTT9</accession>
<evidence type="ECO:0000256" key="1">
    <source>
        <dbReference type="ARBA" id="ARBA00022722"/>
    </source>
</evidence>
<keyword evidence="1" id="KW-0540">Nuclease</keyword>
<dbReference type="OMA" id="GHIFTAT"/>
<dbReference type="EMBL" id="DS469538">
    <property type="protein sequence ID" value="EDO45088.1"/>
    <property type="molecule type" value="Genomic_DNA"/>
</dbReference>
<evidence type="ECO:0000313" key="6">
    <source>
        <dbReference type="Proteomes" id="UP000001593"/>
    </source>
</evidence>
<dbReference type="GO" id="GO:0003676">
    <property type="term" value="F:nucleic acid binding"/>
    <property type="evidence" value="ECO:0007669"/>
    <property type="project" value="InterPro"/>
</dbReference>
<dbReference type="InterPro" id="IPR047201">
    <property type="entry name" value="ERI-1_3'hExo-like"/>
</dbReference>
<dbReference type="eggNOG" id="KOG0542">
    <property type="taxonomic scope" value="Eukaryota"/>
</dbReference>
<sequence length="151" mass="16697">MDNSSCSSSPVFDYYLVLDFEATCDDKNKPKPQEIIEFPVTKVNSRTLQTEAEFHQYVCPTAHPKLTTFCTDLTGITQDMVEGKPDLQTTLQVYSDVMGKQSKIGMPGMLHGLGLELVGRHHSGIDDARNITKILVALARKHPNISATGKM</sequence>
<dbReference type="CDD" id="cd06133">
    <property type="entry name" value="ERI-1_3'hExo_like"/>
    <property type="match status" value="1"/>
</dbReference>
<dbReference type="InterPro" id="IPR051274">
    <property type="entry name" value="3-5_Exoribonuclease"/>
</dbReference>
<dbReference type="PhylomeDB" id="A7RTT9"/>
<protein>
    <recommendedName>
        <fullName evidence="4">Exonuclease domain-containing protein</fullName>
    </recommendedName>
</protein>
<reference evidence="5 6" key="1">
    <citation type="journal article" date="2007" name="Science">
        <title>Sea anemone genome reveals ancestral eumetazoan gene repertoire and genomic organization.</title>
        <authorList>
            <person name="Putnam N.H."/>
            <person name="Srivastava M."/>
            <person name="Hellsten U."/>
            <person name="Dirks B."/>
            <person name="Chapman J."/>
            <person name="Salamov A."/>
            <person name="Terry A."/>
            <person name="Shapiro H."/>
            <person name="Lindquist E."/>
            <person name="Kapitonov V.V."/>
            <person name="Jurka J."/>
            <person name="Genikhovich G."/>
            <person name="Grigoriev I.V."/>
            <person name="Lucas S.M."/>
            <person name="Steele R.E."/>
            <person name="Finnerty J.R."/>
            <person name="Technau U."/>
            <person name="Martindale M.Q."/>
            <person name="Rokhsar D.S."/>
        </authorList>
    </citation>
    <scope>NUCLEOTIDE SEQUENCE [LARGE SCALE GENOMIC DNA]</scope>
    <source>
        <strain evidence="6">CH2 X CH6</strain>
    </source>
</reference>
<keyword evidence="3" id="KW-0269">Exonuclease</keyword>
<evidence type="ECO:0000259" key="4">
    <source>
        <dbReference type="SMART" id="SM00479"/>
    </source>
</evidence>
<name>A7RTT9_NEMVE</name>
<dbReference type="STRING" id="45351.A7RTT9"/>
<keyword evidence="2" id="KW-0378">Hydrolase</keyword>
<feature type="domain" description="Exonuclease" evidence="4">
    <location>
        <begin position="14"/>
        <end position="144"/>
    </location>
</feature>
<gene>
    <name evidence="5" type="ORF">NEMVEDRAFT_v1g202054</name>
</gene>
<dbReference type="Gene3D" id="3.30.420.10">
    <property type="entry name" value="Ribonuclease H-like superfamily/Ribonuclease H"/>
    <property type="match status" value="1"/>
</dbReference>
<evidence type="ECO:0000256" key="3">
    <source>
        <dbReference type="ARBA" id="ARBA00022839"/>
    </source>
</evidence>
<dbReference type="Proteomes" id="UP000001593">
    <property type="component" value="Unassembled WGS sequence"/>
</dbReference>
<dbReference type="InterPro" id="IPR012337">
    <property type="entry name" value="RNaseH-like_sf"/>
</dbReference>
<proteinExistence type="predicted"/>
<dbReference type="InterPro" id="IPR036397">
    <property type="entry name" value="RNaseH_sf"/>
</dbReference>
<dbReference type="AlphaFoldDB" id="A7RTT9"/>
<dbReference type="InParanoid" id="A7RTT9"/>
<organism evidence="5 6">
    <name type="scientific">Nematostella vectensis</name>
    <name type="common">Starlet sea anemone</name>
    <dbReference type="NCBI Taxonomy" id="45351"/>
    <lineage>
        <taxon>Eukaryota</taxon>
        <taxon>Metazoa</taxon>
        <taxon>Cnidaria</taxon>
        <taxon>Anthozoa</taxon>
        <taxon>Hexacorallia</taxon>
        <taxon>Actiniaria</taxon>
        <taxon>Edwardsiidae</taxon>
        <taxon>Nematostella</taxon>
    </lineage>
</organism>
<dbReference type="GO" id="GO:0000175">
    <property type="term" value="F:3'-5'-RNA exonuclease activity"/>
    <property type="evidence" value="ECO:0007669"/>
    <property type="project" value="InterPro"/>
</dbReference>
<dbReference type="PANTHER" id="PTHR23044">
    <property type="entry name" value="3'-5' EXONUCLEASE ERI1-RELATED"/>
    <property type="match status" value="1"/>
</dbReference>
<dbReference type="Pfam" id="PF00929">
    <property type="entry name" value="RNase_T"/>
    <property type="match status" value="1"/>
</dbReference>
<evidence type="ECO:0000256" key="2">
    <source>
        <dbReference type="ARBA" id="ARBA00022801"/>
    </source>
</evidence>
<dbReference type="PANTHER" id="PTHR23044:SF61">
    <property type="entry name" value="3'-5' EXORIBONUCLEASE 1-RELATED"/>
    <property type="match status" value="1"/>
</dbReference>
<dbReference type="SUPFAM" id="SSF53098">
    <property type="entry name" value="Ribonuclease H-like"/>
    <property type="match status" value="1"/>
</dbReference>
<dbReference type="InterPro" id="IPR013520">
    <property type="entry name" value="Ribonucl_H"/>
</dbReference>
<dbReference type="SMART" id="SM00479">
    <property type="entry name" value="EXOIII"/>
    <property type="match status" value="1"/>
</dbReference>
<keyword evidence="6" id="KW-1185">Reference proteome</keyword>